<sequence>MPDSDFIQVKQMHGELLVSQKRQQLGCTLTTKELIFQKPHASYQIFLSDILGIIPFQLKKPAPAPEVLGESGVSPHFSTQYHRISALRMFVINRSGGFEKGVTDILVPLNERFIQHIQRCTDFIPIPTQ</sequence>
<organism evidence="1 2">
    <name type="scientific">Paludifilum halophilum</name>
    <dbReference type="NCBI Taxonomy" id="1642702"/>
    <lineage>
        <taxon>Bacteria</taxon>
        <taxon>Bacillati</taxon>
        <taxon>Bacillota</taxon>
        <taxon>Bacilli</taxon>
        <taxon>Bacillales</taxon>
        <taxon>Thermoactinomycetaceae</taxon>
        <taxon>Paludifilum</taxon>
    </lineage>
</organism>
<gene>
    <name evidence="1" type="ORF">CHM34_04595</name>
</gene>
<evidence type="ECO:0000313" key="2">
    <source>
        <dbReference type="Proteomes" id="UP000215459"/>
    </source>
</evidence>
<dbReference type="Proteomes" id="UP000215459">
    <property type="component" value="Unassembled WGS sequence"/>
</dbReference>
<accession>A0A235B9Z8</accession>
<evidence type="ECO:0000313" key="1">
    <source>
        <dbReference type="EMBL" id="OYD09052.1"/>
    </source>
</evidence>
<protein>
    <submittedName>
        <fullName evidence="1">Uncharacterized protein</fullName>
    </submittedName>
</protein>
<name>A0A235B9Z8_9BACL</name>
<dbReference type="EMBL" id="NOWF01000002">
    <property type="protein sequence ID" value="OYD09052.1"/>
    <property type="molecule type" value="Genomic_DNA"/>
</dbReference>
<dbReference type="RefSeq" id="WP_094263401.1">
    <property type="nucleotide sequence ID" value="NZ_NOWF01000002.1"/>
</dbReference>
<dbReference type="OrthoDB" id="2381628at2"/>
<comment type="caution">
    <text evidence="1">The sequence shown here is derived from an EMBL/GenBank/DDBJ whole genome shotgun (WGS) entry which is preliminary data.</text>
</comment>
<proteinExistence type="predicted"/>
<reference evidence="1 2" key="1">
    <citation type="submission" date="2017-07" db="EMBL/GenBank/DDBJ databases">
        <title>The genome sequence of Paludifilum halophilum highlights mechanisms for microbial adaptation to high salt environemnts.</title>
        <authorList>
            <person name="Belbahri L."/>
        </authorList>
    </citation>
    <scope>NUCLEOTIDE SEQUENCE [LARGE SCALE GENOMIC DNA]</scope>
    <source>
        <strain evidence="1 2">DSM 102817</strain>
    </source>
</reference>
<keyword evidence="2" id="KW-1185">Reference proteome</keyword>
<dbReference type="AlphaFoldDB" id="A0A235B9Z8"/>